<keyword evidence="1" id="KW-0812">Transmembrane</keyword>
<dbReference type="RefSeq" id="NP_001144142.2">
    <property type="nucleotide sequence ID" value="NM_001150670.2"/>
</dbReference>
<dbReference type="InterPro" id="IPR013083">
    <property type="entry name" value="Znf_RING/FYVE/PHD"/>
</dbReference>
<organism evidence="2">
    <name type="scientific">Zea mays</name>
    <name type="common">Maize</name>
    <dbReference type="NCBI Taxonomy" id="4577"/>
    <lineage>
        <taxon>Eukaryota</taxon>
        <taxon>Viridiplantae</taxon>
        <taxon>Streptophyta</taxon>
        <taxon>Embryophyta</taxon>
        <taxon>Tracheophyta</taxon>
        <taxon>Spermatophyta</taxon>
        <taxon>Magnoliopsida</taxon>
        <taxon>Liliopsida</taxon>
        <taxon>Poales</taxon>
        <taxon>Poaceae</taxon>
        <taxon>PACMAD clade</taxon>
        <taxon>Panicoideae</taxon>
        <taxon>Andropogonodae</taxon>
        <taxon>Andropogoneae</taxon>
        <taxon>Tripsacinae</taxon>
        <taxon>Zea</taxon>
    </lineage>
</organism>
<keyword evidence="1" id="KW-0472">Membrane</keyword>
<dbReference type="ExpressionAtlas" id="B6TM83">
    <property type="expression patterns" value="baseline"/>
</dbReference>
<dbReference type="SUPFAM" id="SSF57850">
    <property type="entry name" value="RING/U-box"/>
    <property type="match status" value="1"/>
</dbReference>
<dbReference type="KEGG" id="zma:100276993"/>
<evidence type="ECO:0000313" key="2">
    <source>
        <dbReference type="EMBL" id="ACG38216.1"/>
    </source>
</evidence>
<dbReference type="EMBL" id="EU966098">
    <property type="protein sequence ID" value="ACG38216.1"/>
    <property type="molecule type" value="mRNA"/>
</dbReference>
<dbReference type="AlphaFoldDB" id="B6TM83"/>
<keyword evidence="1" id="KW-1133">Transmembrane helix</keyword>
<dbReference type="GeneID" id="100276993"/>
<reference evidence="2" key="1">
    <citation type="journal article" date="2009" name="Plant Mol. Biol.">
        <title>Insights into corn genes derived from large-scale cDNA sequencing.</title>
        <authorList>
            <person name="Alexandrov N.N."/>
            <person name="Brover V.V."/>
            <person name="Freidin S."/>
            <person name="Troukhan M.E."/>
            <person name="Tatarinova T.V."/>
            <person name="Zhang H."/>
            <person name="Swaller T.J."/>
            <person name="Lu Y.P."/>
            <person name="Bouck J."/>
            <person name="Flavell R.B."/>
            <person name="Feldmann K.A."/>
        </authorList>
    </citation>
    <scope>NUCLEOTIDE SEQUENCE</scope>
</reference>
<sequence>MADTSYWEWMGIEVCAVAELIVSFAIVTTVPCLVFYFGYNSVLQWWESPRFRILRLGGVTTLRQKLNYHCTLCQGSMEAGENVRKLSCNHVFHCDSSGQVRGRRPTALHYTDDALELPDL</sequence>
<dbReference type="OrthoDB" id="9984778at2759"/>
<protein>
    <submittedName>
        <fullName evidence="2">Uncharacterized protein</fullName>
    </submittedName>
</protein>
<proteinExistence type="evidence at transcript level"/>
<accession>B6TM83</accession>
<evidence type="ECO:0000256" key="1">
    <source>
        <dbReference type="SAM" id="Phobius"/>
    </source>
</evidence>
<dbReference type="Gene3D" id="3.30.40.10">
    <property type="entry name" value="Zinc/RING finger domain, C3HC4 (zinc finger)"/>
    <property type="match status" value="1"/>
</dbReference>
<name>B6TM83_MAIZE</name>
<feature type="transmembrane region" description="Helical" evidence="1">
    <location>
        <begin position="20"/>
        <end position="42"/>
    </location>
</feature>